<keyword evidence="1" id="KW-0472">Membrane</keyword>
<feature type="transmembrane region" description="Helical" evidence="1">
    <location>
        <begin position="41"/>
        <end position="59"/>
    </location>
</feature>
<evidence type="ECO:0000256" key="1">
    <source>
        <dbReference type="SAM" id="Phobius"/>
    </source>
</evidence>
<proteinExistence type="predicted"/>
<name>A0A7X3JZ41_9BACL</name>
<accession>A0A7X3JZ41</accession>
<gene>
    <name evidence="2" type="ORF">EDM21_09680</name>
</gene>
<protein>
    <submittedName>
        <fullName evidence="2">Uncharacterized protein</fullName>
    </submittedName>
</protein>
<dbReference type="EMBL" id="RHLK01000004">
    <property type="protein sequence ID" value="MVO99798.1"/>
    <property type="molecule type" value="Genomic_DNA"/>
</dbReference>
<dbReference type="OrthoDB" id="7595353at2"/>
<feature type="transmembrane region" description="Helical" evidence="1">
    <location>
        <begin position="65"/>
        <end position="82"/>
    </location>
</feature>
<comment type="caution">
    <text evidence="2">The sequence shown here is derived from an EMBL/GenBank/DDBJ whole genome shotgun (WGS) entry which is preliminary data.</text>
</comment>
<evidence type="ECO:0000313" key="3">
    <source>
        <dbReference type="Proteomes" id="UP000490800"/>
    </source>
</evidence>
<sequence>MHNPTDIDSNKNAAMSAYLFFWLPLMIARQSRFAMYHANQGLVLLLCAIGSHIFLAALPPAAEQLLMPFIDITAIALMIVGIRNAHDGRMKPLPFIGKIILVK</sequence>
<reference evidence="2 3" key="1">
    <citation type="journal article" date="2019" name="Microorganisms">
        <title>Paenibacillus lutrae sp. nov., A Chitinolytic Species Isolated from A River Otter in Castril Natural Park, Granada, Spain.</title>
        <authorList>
            <person name="Rodriguez M."/>
            <person name="Reina J.C."/>
            <person name="Bejar V."/>
            <person name="Llamas I."/>
        </authorList>
    </citation>
    <scope>NUCLEOTIDE SEQUENCE [LARGE SCALE GENOMIC DNA]</scope>
    <source>
        <strain evidence="2 3">N10</strain>
    </source>
</reference>
<dbReference type="RefSeq" id="WP_157335079.1">
    <property type="nucleotide sequence ID" value="NZ_RHLK01000004.1"/>
</dbReference>
<dbReference type="Proteomes" id="UP000490800">
    <property type="component" value="Unassembled WGS sequence"/>
</dbReference>
<dbReference type="AlphaFoldDB" id="A0A7X3JZ41"/>
<keyword evidence="3" id="KW-1185">Reference proteome</keyword>
<keyword evidence="1" id="KW-1133">Transmembrane helix</keyword>
<organism evidence="2 3">
    <name type="scientific">Paenibacillus lutrae</name>
    <dbReference type="NCBI Taxonomy" id="2078573"/>
    <lineage>
        <taxon>Bacteria</taxon>
        <taxon>Bacillati</taxon>
        <taxon>Bacillota</taxon>
        <taxon>Bacilli</taxon>
        <taxon>Bacillales</taxon>
        <taxon>Paenibacillaceae</taxon>
        <taxon>Paenibacillus</taxon>
    </lineage>
</organism>
<keyword evidence="1" id="KW-0812">Transmembrane</keyword>
<evidence type="ECO:0000313" key="2">
    <source>
        <dbReference type="EMBL" id="MVO99798.1"/>
    </source>
</evidence>